<evidence type="ECO:0000256" key="1">
    <source>
        <dbReference type="ARBA" id="ARBA00005953"/>
    </source>
</evidence>
<reference evidence="3 4" key="1">
    <citation type="submission" date="2021-04" db="EMBL/GenBank/DDBJ databases">
        <title>Pseudomonas boanensis sp. nov., a bacterium isolated from river water used for household purposes in Boane District, Mozambique.</title>
        <authorList>
            <person name="Nicklasson M."/>
            <person name="Martin-Rodriguez A.J."/>
            <person name="Thorell K."/>
            <person name="Neves L."/>
            <person name="Mussagy A."/>
            <person name="Rydberg H.A."/>
            <person name="Hernroth B."/>
            <person name="Svensson-Stadler L."/>
            <person name="Sjoling A."/>
        </authorList>
    </citation>
    <scope>NUCLEOTIDE SEQUENCE [LARGE SCALE GENOMIC DNA]</scope>
    <source>
        <strain evidence="3 4">DB1</strain>
    </source>
</reference>
<dbReference type="CDD" id="cd00586">
    <property type="entry name" value="4HBT"/>
    <property type="match status" value="1"/>
</dbReference>
<gene>
    <name evidence="3" type="ORF">J7302_02070</name>
</gene>
<dbReference type="InterPro" id="IPR050563">
    <property type="entry name" value="4-hydroxybenzoyl-CoA_TE"/>
</dbReference>
<dbReference type="InterPro" id="IPR029069">
    <property type="entry name" value="HotDog_dom_sf"/>
</dbReference>
<evidence type="ECO:0000313" key="4">
    <source>
        <dbReference type="Proteomes" id="UP001519667"/>
    </source>
</evidence>
<dbReference type="Proteomes" id="UP001519667">
    <property type="component" value="Unassembled WGS sequence"/>
</dbReference>
<dbReference type="Pfam" id="PF13279">
    <property type="entry name" value="4HBT_2"/>
    <property type="match status" value="1"/>
</dbReference>
<proteinExistence type="inferred from homology"/>
<sequence>MQPAQHQRADYAWFQTLGTRWHDNDIYGHVNNVVYYSYFDSAVNTYLIEQGRLDIHEGETIAFVVSSSCDYFNSIAFPEHIEVGLRVARLGNSSVHYELAIFKAGERNACAVGHFVHVFVDRVDQRPIPIPMAQRAALARLLHN</sequence>
<dbReference type="Gene3D" id="3.10.129.10">
    <property type="entry name" value="Hotdog Thioesterase"/>
    <property type="match status" value="1"/>
</dbReference>
<protein>
    <submittedName>
        <fullName evidence="3">Acyl-CoA thioesterase</fullName>
    </submittedName>
</protein>
<dbReference type="EMBL" id="JAGTIS010000001">
    <property type="protein sequence ID" value="MBT8764929.1"/>
    <property type="molecule type" value="Genomic_DNA"/>
</dbReference>
<accession>A0ABS5XB66</accession>
<dbReference type="RefSeq" id="WP_215369631.1">
    <property type="nucleotide sequence ID" value="NZ_JAGTIS010000001.1"/>
</dbReference>
<evidence type="ECO:0000313" key="3">
    <source>
        <dbReference type="EMBL" id="MBT8764929.1"/>
    </source>
</evidence>
<evidence type="ECO:0000256" key="2">
    <source>
        <dbReference type="ARBA" id="ARBA00022801"/>
    </source>
</evidence>
<dbReference type="SUPFAM" id="SSF54637">
    <property type="entry name" value="Thioesterase/thiol ester dehydrase-isomerase"/>
    <property type="match status" value="1"/>
</dbReference>
<dbReference type="PANTHER" id="PTHR31793">
    <property type="entry name" value="4-HYDROXYBENZOYL-COA THIOESTERASE FAMILY MEMBER"/>
    <property type="match status" value="1"/>
</dbReference>
<keyword evidence="4" id="KW-1185">Reference proteome</keyword>
<organism evidence="3 4">
    <name type="scientific">Metapseudomonas boanensis</name>
    <dbReference type="NCBI Taxonomy" id="2822138"/>
    <lineage>
        <taxon>Bacteria</taxon>
        <taxon>Pseudomonadati</taxon>
        <taxon>Pseudomonadota</taxon>
        <taxon>Gammaproteobacteria</taxon>
        <taxon>Pseudomonadales</taxon>
        <taxon>Pseudomonadaceae</taxon>
        <taxon>Metapseudomonas</taxon>
    </lineage>
</organism>
<name>A0ABS5XB66_9GAMM</name>
<dbReference type="PANTHER" id="PTHR31793:SF27">
    <property type="entry name" value="NOVEL THIOESTERASE SUPERFAMILY DOMAIN AND SAPOSIN A-TYPE DOMAIN CONTAINING PROTEIN (0610012H03RIK)"/>
    <property type="match status" value="1"/>
</dbReference>
<comment type="caution">
    <text evidence="3">The sequence shown here is derived from an EMBL/GenBank/DDBJ whole genome shotgun (WGS) entry which is preliminary data.</text>
</comment>
<comment type="similarity">
    <text evidence="1">Belongs to the 4-hydroxybenzoyl-CoA thioesterase family.</text>
</comment>
<keyword evidence="2" id="KW-0378">Hydrolase</keyword>